<evidence type="ECO:0000313" key="5">
    <source>
        <dbReference type="EMBL" id="MBT1700841.1"/>
    </source>
</evidence>
<protein>
    <submittedName>
        <fullName evidence="5">Glycosyltransferase family 2 protein</fullName>
    </submittedName>
</protein>
<dbReference type="PANTHER" id="PTHR43179:SF12">
    <property type="entry name" value="GALACTOFURANOSYLTRANSFERASE GLFT2"/>
    <property type="match status" value="1"/>
</dbReference>
<name>A0AAP2DQX2_9BACT</name>
<comment type="similarity">
    <text evidence="1">Belongs to the glycosyltransferase 2 family.</text>
</comment>
<reference evidence="5 6" key="1">
    <citation type="submission" date="2021-05" db="EMBL/GenBank/DDBJ databases">
        <title>A Polyphasic approach of four new species of the genus Ohtaekwangia: Ohtaekwangia histidinii sp. nov., Ohtaekwangia cretensis sp. nov., Ohtaekwangia indiensis sp. nov., Ohtaekwangia reichenbachii sp. nov. from diverse environment.</title>
        <authorList>
            <person name="Octaviana S."/>
        </authorList>
    </citation>
    <scope>NUCLEOTIDE SEQUENCE [LARGE SCALE GENOMIC DNA]</scope>
    <source>
        <strain evidence="5 6">PWU4</strain>
    </source>
</reference>
<organism evidence="5 6">
    <name type="scientific">Chryseosolibacter histidini</name>
    <dbReference type="NCBI Taxonomy" id="2782349"/>
    <lineage>
        <taxon>Bacteria</taxon>
        <taxon>Pseudomonadati</taxon>
        <taxon>Bacteroidota</taxon>
        <taxon>Cytophagia</taxon>
        <taxon>Cytophagales</taxon>
        <taxon>Chryseotaleaceae</taxon>
        <taxon>Chryseosolibacter</taxon>
    </lineage>
</organism>
<dbReference type="Proteomes" id="UP001319200">
    <property type="component" value="Unassembled WGS sequence"/>
</dbReference>
<dbReference type="PANTHER" id="PTHR43179">
    <property type="entry name" value="RHAMNOSYLTRANSFERASE WBBL"/>
    <property type="match status" value="1"/>
</dbReference>
<dbReference type="EMBL" id="JAHESF010000049">
    <property type="protein sequence ID" value="MBT1700841.1"/>
    <property type="molecule type" value="Genomic_DNA"/>
</dbReference>
<keyword evidence="2" id="KW-0328">Glycosyltransferase</keyword>
<evidence type="ECO:0000256" key="2">
    <source>
        <dbReference type="ARBA" id="ARBA00022676"/>
    </source>
</evidence>
<sequence>MTKLSVVILNFNGEKLLRQFLPSVIRYSAEAEIVVADNGSTDRSLEVLQQEFPQVRLIRLDQNYGFCGGYNRALRQIEAQYYLLLNSDVEVTHGWLAPMLEIMDRDSAVAAVQPKILSHADKNKFEYAGAAGGYIDALGYPFCRGRIFDKVEEDNGQYNDEREIFWSTGACFMIRAQIYHQFNGLDEELFAHMEEIDLCWKIARIPQKVCYTGRSVVYHLGAGTLGYKSPMKTYLNFRNGLILIFKHLDAGELIYKLPLRVGLDWVAALMFLLKGEPANAKSVFRAHYHFLRDIGRHRRKRADLHRAHPSYSRKNVYTGLVILDYYFRSRKHFRSIIPDGTTLS</sequence>
<keyword evidence="3" id="KW-0808">Transferase</keyword>
<proteinExistence type="inferred from homology"/>
<dbReference type="CDD" id="cd04186">
    <property type="entry name" value="GT_2_like_c"/>
    <property type="match status" value="1"/>
</dbReference>
<dbReference type="RefSeq" id="WP_254169529.1">
    <property type="nucleotide sequence ID" value="NZ_JAHESF010000049.1"/>
</dbReference>
<dbReference type="GO" id="GO:0016757">
    <property type="term" value="F:glycosyltransferase activity"/>
    <property type="evidence" value="ECO:0007669"/>
    <property type="project" value="UniProtKB-KW"/>
</dbReference>
<evidence type="ECO:0000256" key="3">
    <source>
        <dbReference type="ARBA" id="ARBA00022679"/>
    </source>
</evidence>
<comment type="caution">
    <text evidence="5">The sequence shown here is derived from an EMBL/GenBank/DDBJ whole genome shotgun (WGS) entry which is preliminary data.</text>
</comment>
<dbReference type="AlphaFoldDB" id="A0AAP2DQX2"/>
<dbReference type="InterPro" id="IPR001173">
    <property type="entry name" value="Glyco_trans_2-like"/>
</dbReference>
<dbReference type="SUPFAM" id="SSF53448">
    <property type="entry name" value="Nucleotide-diphospho-sugar transferases"/>
    <property type="match status" value="1"/>
</dbReference>
<gene>
    <name evidence="5" type="ORF">KK083_28375</name>
</gene>
<dbReference type="InterPro" id="IPR029044">
    <property type="entry name" value="Nucleotide-diphossugar_trans"/>
</dbReference>
<evidence type="ECO:0000256" key="1">
    <source>
        <dbReference type="ARBA" id="ARBA00006739"/>
    </source>
</evidence>
<feature type="domain" description="Glycosyltransferase 2-like" evidence="4">
    <location>
        <begin position="5"/>
        <end position="179"/>
    </location>
</feature>
<accession>A0AAP2DQX2</accession>
<evidence type="ECO:0000313" key="6">
    <source>
        <dbReference type="Proteomes" id="UP001319200"/>
    </source>
</evidence>
<keyword evidence="6" id="KW-1185">Reference proteome</keyword>
<dbReference type="Pfam" id="PF00535">
    <property type="entry name" value="Glycos_transf_2"/>
    <property type="match status" value="1"/>
</dbReference>
<dbReference type="Gene3D" id="3.90.550.10">
    <property type="entry name" value="Spore Coat Polysaccharide Biosynthesis Protein SpsA, Chain A"/>
    <property type="match status" value="1"/>
</dbReference>
<evidence type="ECO:0000259" key="4">
    <source>
        <dbReference type="Pfam" id="PF00535"/>
    </source>
</evidence>